<keyword evidence="2" id="KW-1185">Reference proteome</keyword>
<dbReference type="Proteomes" id="UP000216442">
    <property type="component" value="Unassembled WGS sequence"/>
</dbReference>
<evidence type="ECO:0000313" key="1">
    <source>
        <dbReference type="EMBL" id="PAQ06790.1"/>
    </source>
</evidence>
<dbReference type="OrthoDB" id="8101121at2"/>
<dbReference type="RefSeq" id="WP_095494839.1">
    <property type="nucleotide sequence ID" value="NZ_NPKJ01000062.1"/>
</dbReference>
<gene>
    <name evidence="1" type="ORF">CIT26_23650</name>
</gene>
<sequence>MSAAKGKPDIADLEPLLCDTMNMLDVLVSMMDRMGLTSKPAGSNHVLTHGEADQLFFVACTAESMSEKARQAYYEALGWGASS</sequence>
<accession>A0A271LHJ1</accession>
<comment type="caution">
    <text evidence="1">The sequence shown here is derived from an EMBL/GenBank/DDBJ whole genome shotgun (WGS) entry which is preliminary data.</text>
</comment>
<proteinExistence type="predicted"/>
<evidence type="ECO:0000313" key="2">
    <source>
        <dbReference type="Proteomes" id="UP000216442"/>
    </source>
</evidence>
<protein>
    <submittedName>
        <fullName evidence="1">Uncharacterized protein</fullName>
    </submittedName>
</protein>
<dbReference type="EMBL" id="NPKJ01000062">
    <property type="protein sequence ID" value="PAQ06790.1"/>
    <property type="molecule type" value="Genomic_DNA"/>
</dbReference>
<organism evidence="1 2">
    <name type="scientific">Mesorhizobium temperatum</name>
    <dbReference type="NCBI Taxonomy" id="241416"/>
    <lineage>
        <taxon>Bacteria</taxon>
        <taxon>Pseudomonadati</taxon>
        <taxon>Pseudomonadota</taxon>
        <taxon>Alphaproteobacteria</taxon>
        <taxon>Hyphomicrobiales</taxon>
        <taxon>Phyllobacteriaceae</taxon>
        <taxon>Mesorhizobium</taxon>
    </lineage>
</organism>
<name>A0A271LHJ1_9HYPH</name>
<reference evidence="1 2" key="1">
    <citation type="submission" date="2017-08" db="EMBL/GenBank/DDBJ databases">
        <title>Mesorhizobium wenxinae sp. nov., a novel rhizobial species isolated from root nodules of chickpea (Cicer arietinum L.).</title>
        <authorList>
            <person name="Zhang J."/>
        </authorList>
    </citation>
    <scope>NUCLEOTIDE SEQUENCE [LARGE SCALE GENOMIC DNA]</scope>
    <source>
        <strain evidence="1 2">SDW018</strain>
    </source>
</reference>
<dbReference type="AlphaFoldDB" id="A0A271LHJ1"/>